<evidence type="ECO:0000313" key="4">
    <source>
        <dbReference type="Proteomes" id="UP000682877"/>
    </source>
</evidence>
<evidence type="ECO:0008006" key="5">
    <source>
        <dbReference type="Google" id="ProtNLM"/>
    </source>
</evidence>
<keyword evidence="4" id="KW-1185">Reference proteome</keyword>
<evidence type="ECO:0000256" key="1">
    <source>
        <dbReference type="SAM" id="Coils"/>
    </source>
</evidence>
<organism evidence="3 4">
    <name type="scientific">Arabidopsis arenosa</name>
    <name type="common">Sand rock-cress</name>
    <name type="synonym">Cardaminopsis arenosa</name>
    <dbReference type="NCBI Taxonomy" id="38785"/>
    <lineage>
        <taxon>Eukaryota</taxon>
        <taxon>Viridiplantae</taxon>
        <taxon>Streptophyta</taxon>
        <taxon>Embryophyta</taxon>
        <taxon>Tracheophyta</taxon>
        <taxon>Spermatophyta</taxon>
        <taxon>Magnoliopsida</taxon>
        <taxon>eudicotyledons</taxon>
        <taxon>Gunneridae</taxon>
        <taxon>Pentapetalae</taxon>
        <taxon>rosids</taxon>
        <taxon>malvids</taxon>
        <taxon>Brassicales</taxon>
        <taxon>Brassicaceae</taxon>
        <taxon>Camelineae</taxon>
        <taxon>Arabidopsis</taxon>
    </lineage>
</organism>
<sequence>MGRPKKKRGRSSKKNEEVEYVGTREPEQVEPESQVQDEPEHLVEPGSQVQDELENLEEPEAQVQDGPEHLVETELNEEVSDQEMNEKEPEGEIQFFEDHELVVWKSKRQRGPTRMKDIAKDPNTRVQVEFITMGEPYLMVVSDSYKERRRKQIPHTTSRKGMVRLTEEMNKESPNPDEVSRLKVWVKSRTRKDGTPVNTNADEKIRKAAEIVNSDAPSSATLEAQNSLSQLLGPDNPGRLKVMGRNMTKTKLSCFQVTNKCMAEMQEKQANLQLKVNELQDVIEKMKNQRLNPEVGENSAAARSVNKRSQPKCILTNWTGGDANIAEGRIITSDPDDLVNDCRLGPTDVKVLVDIAIVLEAFLWRPTINMFTIEKLLDR</sequence>
<dbReference type="Pfam" id="PF03004">
    <property type="entry name" value="Transposase_24"/>
    <property type="match status" value="1"/>
</dbReference>
<feature type="region of interest" description="Disordered" evidence="2">
    <location>
        <begin position="1"/>
        <end position="72"/>
    </location>
</feature>
<proteinExistence type="predicted"/>
<feature type="coiled-coil region" evidence="1">
    <location>
        <begin position="262"/>
        <end position="289"/>
    </location>
</feature>
<dbReference type="InterPro" id="IPR004252">
    <property type="entry name" value="Probable_transposase_24"/>
</dbReference>
<dbReference type="EMBL" id="LR999458">
    <property type="protein sequence ID" value="CAE6226579.1"/>
    <property type="molecule type" value="Genomic_DNA"/>
</dbReference>
<keyword evidence="1" id="KW-0175">Coiled coil</keyword>
<accession>A0A8S2B1D1</accession>
<feature type="compositionally biased region" description="Basic residues" evidence="2">
    <location>
        <begin position="1"/>
        <end position="12"/>
    </location>
</feature>
<name>A0A8S2B1D1_ARAAE</name>
<feature type="compositionally biased region" description="Basic and acidic residues" evidence="2">
    <location>
        <begin position="13"/>
        <end position="27"/>
    </location>
</feature>
<evidence type="ECO:0000256" key="2">
    <source>
        <dbReference type="SAM" id="MobiDB-lite"/>
    </source>
</evidence>
<dbReference type="AlphaFoldDB" id="A0A8S2B1D1"/>
<protein>
    <recommendedName>
        <fullName evidence="5">Transposase Tnp1/En/Spm-like domain-containing protein</fullName>
    </recommendedName>
</protein>
<gene>
    <name evidence="3" type="ORF">AARE701A_LOCUS20846</name>
</gene>
<reference evidence="3" key="1">
    <citation type="submission" date="2021-01" db="EMBL/GenBank/DDBJ databases">
        <authorList>
            <person name="Bezrukov I."/>
        </authorList>
    </citation>
    <scope>NUCLEOTIDE SEQUENCE</scope>
</reference>
<feature type="compositionally biased region" description="Acidic residues" evidence="2">
    <location>
        <begin position="51"/>
        <end position="60"/>
    </location>
</feature>
<evidence type="ECO:0000313" key="3">
    <source>
        <dbReference type="EMBL" id="CAE6226579.1"/>
    </source>
</evidence>
<dbReference type="Proteomes" id="UP000682877">
    <property type="component" value="Chromosome 8"/>
</dbReference>